<evidence type="ECO:0000256" key="5">
    <source>
        <dbReference type="PIRSR" id="PIRSR604254-1"/>
    </source>
</evidence>
<dbReference type="EMBL" id="ASHM01044601">
    <property type="protein sequence ID" value="PNX83651.1"/>
    <property type="molecule type" value="Genomic_DNA"/>
</dbReference>
<dbReference type="InterPro" id="IPR004254">
    <property type="entry name" value="AdipoR/HlyIII-related"/>
</dbReference>
<dbReference type="GO" id="GO:0009725">
    <property type="term" value="P:response to hormone"/>
    <property type="evidence" value="ECO:0007669"/>
    <property type="project" value="UniProtKB-ARBA"/>
</dbReference>
<dbReference type="PANTHER" id="PTHR20855">
    <property type="entry name" value="ADIPOR/PROGESTIN RECEPTOR-RELATED"/>
    <property type="match status" value="1"/>
</dbReference>
<evidence type="ECO:0000256" key="2">
    <source>
        <dbReference type="ARBA" id="ARBA00022692"/>
    </source>
</evidence>
<evidence type="ECO:0000256" key="3">
    <source>
        <dbReference type="ARBA" id="ARBA00022989"/>
    </source>
</evidence>
<feature type="non-terminal residue" evidence="7">
    <location>
        <position position="1"/>
    </location>
</feature>
<feature type="binding site" evidence="5">
    <location>
        <position position="90"/>
    </location>
    <ligand>
        <name>Zn(2+)</name>
        <dbReference type="ChEBI" id="CHEBI:29105"/>
    </ligand>
</feature>
<keyword evidence="7" id="KW-0675">Receptor</keyword>
<dbReference type="STRING" id="57577.A0A2K3LYN4"/>
<keyword evidence="5" id="KW-0862">Zinc</keyword>
<comment type="subcellular location">
    <subcellularLocation>
        <location evidence="1">Membrane</location>
        <topology evidence="1">Multi-pass membrane protein</topology>
    </subcellularLocation>
</comment>
<dbReference type="GO" id="GO:0046872">
    <property type="term" value="F:metal ion binding"/>
    <property type="evidence" value="ECO:0007669"/>
    <property type="project" value="UniProtKB-KW"/>
</dbReference>
<dbReference type="GO" id="GO:0038023">
    <property type="term" value="F:signaling receptor activity"/>
    <property type="evidence" value="ECO:0007669"/>
    <property type="project" value="TreeGrafter"/>
</dbReference>
<dbReference type="GO" id="GO:0016020">
    <property type="term" value="C:membrane"/>
    <property type="evidence" value="ECO:0007669"/>
    <property type="project" value="UniProtKB-SubCell"/>
</dbReference>
<keyword evidence="3 6" id="KW-1133">Transmembrane helix</keyword>
<reference evidence="7 8" key="2">
    <citation type="journal article" date="2017" name="Front. Plant Sci.">
        <title>Gene Classification and Mining of Molecular Markers Useful in Red Clover (Trifolium pratense) Breeding.</title>
        <authorList>
            <person name="Istvanek J."/>
            <person name="Dluhosova J."/>
            <person name="Dluhos P."/>
            <person name="Patkova L."/>
            <person name="Nedelnik J."/>
            <person name="Repkova J."/>
        </authorList>
    </citation>
    <scope>NUCLEOTIDE SEQUENCE [LARGE SCALE GENOMIC DNA]</scope>
    <source>
        <strain evidence="8">cv. Tatra</strain>
        <tissue evidence="7">Young leaves</tissue>
    </source>
</reference>
<dbReference type="GO" id="GO:0009744">
    <property type="term" value="P:response to sucrose"/>
    <property type="evidence" value="ECO:0007669"/>
    <property type="project" value="UniProtKB-ARBA"/>
</dbReference>
<name>A0A2K3LYN4_TRIPR</name>
<evidence type="ECO:0000313" key="8">
    <source>
        <dbReference type="Proteomes" id="UP000236291"/>
    </source>
</evidence>
<comment type="caution">
    <text evidence="7">The sequence shown here is derived from an EMBL/GenBank/DDBJ whole genome shotgun (WGS) entry which is preliminary data.</text>
</comment>
<evidence type="ECO:0000256" key="6">
    <source>
        <dbReference type="SAM" id="Phobius"/>
    </source>
</evidence>
<proteinExistence type="predicted"/>
<dbReference type="Pfam" id="PF03006">
    <property type="entry name" value="HlyIII"/>
    <property type="match status" value="1"/>
</dbReference>
<gene>
    <name evidence="7" type="ORF">L195_g039695</name>
</gene>
<feature type="transmembrane region" description="Helical" evidence="6">
    <location>
        <begin position="49"/>
        <end position="72"/>
    </location>
</feature>
<sequence length="123" mass="13745">GERTRKPNALRFWVKVWCQKCCSMPKMPIKPSVIPAVHALVSNWGRSHIVVAIGYELLMGILYATGAVFYVTRIPERWKPGAFDIAGHSHQIFHVFVVLGALAHTTATLVIIDFRRASPTCAF</sequence>
<organism evidence="7 8">
    <name type="scientific">Trifolium pratense</name>
    <name type="common">Red clover</name>
    <dbReference type="NCBI Taxonomy" id="57577"/>
    <lineage>
        <taxon>Eukaryota</taxon>
        <taxon>Viridiplantae</taxon>
        <taxon>Streptophyta</taxon>
        <taxon>Embryophyta</taxon>
        <taxon>Tracheophyta</taxon>
        <taxon>Spermatophyta</taxon>
        <taxon>Magnoliopsida</taxon>
        <taxon>eudicotyledons</taxon>
        <taxon>Gunneridae</taxon>
        <taxon>Pentapetalae</taxon>
        <taxon>rosids</taxon>
        <taxon>fabids</taxon>
        <taxon>Fabales</taxon>
        <taxon>Fabaceae</taxon>
        <taxon>Papilionoideae</taxon>
        <taxon>50 kb inversion clade</taxon>
        <taxon>NPAAA clade</taxon>
        <taxon>Hologalegina</taxon>
        <taxon>IRL clade</taxon>
        <taxon>Trifolieae</taxon>
        <taxon>Trifolium</taxon>
    </lineage>
</organism>
<evidence type="ECO:0000256" key="4">
    <source>
        <dbReference type="ARBA" id="ARBA00023136"/>
    </source>
</evidence>
<reference evidence="7 8" key="1">
    <citation type="journal article" date="2014" name="Am. J. Bot.">
        <title>Genome assembly and annotation for red clover (Trifolium pratense; Fabaceae).</title>
        <authorList>
            <person name="Istvanek J."/>
            <person name="Jaros M."/>
            <person name="Krenek A."/>
            <person name="Repkova J."/>
        </authorList>
    </citation>
    <scope>NUCLEOTIDE SEQUENCE [LARGE SCALE GENOMIC DNA]</scope>
    <source>
        <strain evidence="8">cv. Tatra</strain>
        <tissue evidence="7">Young leaves</tissue>
    </source>
</reference>
<keyword evidence="2 6" id="KW-0812">Transmembrane</keyword>
<keyword evidence="4 6" id="KW-0472">Membrane</keyword>
<feature type="transmembrane region" description="Helical" evidence="6">
    <location>
        <begin position="92"/>
        <end position="112"/>
    </location>
</feature>
<feature type="binding site" evidence="5">
    <location>
        <position position="94"/>
    </location>
    <ligand>
        <name>Zn(2+)</name>
        <dbReference type="ChEBI" id="CHEBI:29105"/>
    </ligand>
</feature>
<evidence type="ECO:0000313" key="7">
    <source>
        <dbReference type="EMBL" id="PNX83651.1"/>
    </source>
</evidence>
<keyword evidence="5" id="KW-0479">Metal-binding</keyword>
<evidence type="ECO:0000256" key="1">
    <source>
        <dbReference type="ARBA" id="ARBA00004141"/>
    </source>
</evidence>
<dbReference type="Proteomes" id="UP000236291">
    <property type="component" value="Unassembled WGS sequence"/>
</dbReference>
<dbReference type="ExpressionAtlas" id="A0A2K3LYN4">
    <property type="expression patterns" value="baseline"/>
</dbReference>
<protein>
    <submittedName>
        <fullName evidence="7">Adiponectin receptor protein</fullName>
    </submittedName>
</protein>
<dbReference type="PANTHER" id="PTHR20855:SF100">
    <property type="entry name" value="HEPTAHELICAL TRANSMEMBRANE PROTEIN 2"/>
    <property type="match status" value="1"/>
</dbReference>
<accession>A0A2K3LYN4</accession>
<dbReference type="AlphaFoldDB" id="A0A2K3LYN4"/>